<keyword evidence="8" id="KW-1185">Reference proteome</keyword>
<protein>
    <recommendedName>
        <fullName evidence="9">UbiA prenyltransferase</fullName>
    </recommendedName>
</protein>
<organism evidence="7 8">
    <name type="scientific">Flavisolibacter tropicus</name>
    <dbReference type="NCBI Taxonomy" id="1492898"/>
    <lineage>
        <taxon>Bacteria</taxon>
        <taxon>Pseudomonadati</taxon>
        <taxon>Bacteroidota</taxon>
        <taxon>Chitinophagia</taxon>
        <taxon>Chitinophagales</taxon>
        <taxon>Chitinophagaceae</taxon>
        <taxon>Flavisolibacter</taxon>
    </lineage>
</organism>
<dbReference type="EMBL" id="CP011390">
    <property type="protein sequence ID" value="ANE53060.1"/>
    <property type="molecule type" value="Genomic_DNA"/>
</dbReference>
<dbReference type="InterPro" id="IPR044878">
    <property type="entry name" value="UbiA_sf"/>
</dbReference>
<dbReference type="PANTHER" id="PTHR42723">
    <property type="entry name" value="CHLOROPHYLL SYNTHASE"/>
    <property type="match status" value="1"/>
</dbReference>
<feature type="transmembrane region" description="Helical" evidence="6">
    <location>
        <begin position="114"/>
        <end position="133"/>
    </location>
</feature>
<evidence type="ECO:0008006" key="9">
    <source>
        <dbReference type="Google" id="ProtNLM"/>
    </source>
</evidence>
<feature type="transmembrane region" description="Helical" evidence="6">
    <location>
        <begin position="169"/>
        <end position="188"/>
    </location>
</feature>
<evidence type="ECO:0000256" key="2">
    <source>
        <dbReference type="ARBA" id="ARBA00022475"/>
    </source>
</evidence>
<name>A0A172U164_9BACT</name>
<dbReference type="RefSeq" id="WP_066408633.1">
    <property type="nucleotide sequence ID" value="NZ_CP011390.1"/>
</dbReference>
<dbReference type="Proteomes" id="UP000077177">
    <property type="component" value="Chromosome"/>
</dbReference>
<feature type="transmembrane region" description="Helical" evidence="6">
    <location>
        <begin position="85"/>
        <end position="108"/>
    </location>
</feature>
<evidence type="ECO:0000256" key="4">
    <source>
        <dbReference type="ARBA" id="ARBA00022989"/>
    </source>
</evidence>
<dbReference type="Pfam" id="PF01040">
    <property type="entry name" value="UbiA"/>
    <property type="match status" value="1"/>
</dbReference>
<sequence>MKTNSISSFSPVRLRFNEWWSYKTPFILSISYAACIIQHTSISFTTITLFLCSYIGLATYGYLLNDWFDIAADKLAGKHNRLENVSILQFILLSLLSLALSALPYLFLHLSHTVLYLFMLEAILLNLYCIPPVRLKERGWLAVITDTLYGFILPFWIGTLFFLEGQPSLLVITSCVAWLAVVGIRNILTHQLHDHNSDIKACISTVVTLKGKRRIKRLIEQFLSPIEVLFLIVACSALGKPFLFLLPLFIVHALLSYFRELVMIRERGYQLPADYQFISNIILNEFYQCWIPYFLLTYLCFTDLHFLWAIGIHSFLFPSQLKILVHHLQRNYYYLKKGLIRLLRRYLKNNHSIASIFIQVAIQKRKDKRFNG</sequence>
<proteinExistence type="predicted"/>
<keyword evidence="2" id="KW-1003">Cell membrane</keyword>
<reference evidence="7 8" key="2">
    <citation type="journal article" date="2016" name="Int. J. Syst. Evol. Microbiol.">
        <title>Flavisolibacter tropicus sp. nov., isolated from tropical soil.</title>
        <authorList>
            <person name="Lee J.J."/>
            <person name="Kang M.S."/>
            <person name="Kim G.S."/>
            <person name="Lee C.S."/>
            <person name="Lim S."/>
            <person name="Lee J."/>
            <person name="Roh S.H."/>
            <person name="Kang H."/>
            <person name="Ha J.M."/>
            <person name="Bae S."/>
            <person name="Jung H.Y."/>
            <person name="Kim M.K."/>
        </authorList>
    </citation>
    <scope>NUCLEOTIDE SEQUENCE [LARGE SCALE GENOMIC DNA]</scope>
    <source>
        <strain evidence="7 8">LCS9</strain>
    </source>
</reference>
<dbReference type="OrthoDB" id="871842at2"/>
<evidence type="ECO:0000256" key="5">
    <source>
        <dbReference type="ARBA" id="ARBA00023136"/>
    </source>
</evidence>
<feature type="transmembrane region" description="Helical" evidence="6">
    <location>
        <begin position="46"/>
        <end position="64"/>
    </location>
</feature>
<comment type="subcellular location">
    <subcellularLocation>
        <location evidence="1">Membrane</location>
        <topology evidence="1">Multi-pass membrane protein</topology>
    </subcellularLocation>
</comment>
<feature type="transmembrane region" description="Helical" evidence="6">
    <location>
        <begin position="140"/>
        <end position="163"/>
    </location>
</feature>
<dbReference type="InterPro" id="IPR000537">
    <property type="entry name" value="UbiA_prenyltransferase"/>
</dbReference>
<dbReference type="AlphaFoldDB" id="A0A172U164"/>
<dbReference type="PANTHER" id="PTHR42723:SF1">
    <property type="entry name" value="CHLOROPHYLL SYNTHASE, CHLOROPLASTIC"/>
    <property type="match status" value="1"/>
</dbReference>
<dbReference type="KEGG" id="fla:SY85_23870"/>
<reference evidence="8" key="1">
    <citation type="submission" date="2015-01" db="EMBL/GenBank/DDBJ databases">
        <title>Flavisolibacter sp./LCS9/ whole genome sequencing.</title>
        <authorList>
            <person name="Kim M.K."/>
            <person name="Srinivasan S."/>
            <person name="Lee J.-J."/>
        </authorList>
    </citation>
    <scope>NUCLEOTIDE SEQUENCE [LARGE SCALE GENOMIC DNA]</scope>
    <source>
        <strain evidence="8">LCS9</strain>
    </source>
</reference>
<evidence type="ECO:0000313" key="8">
    <source>
        <dbReference type="Proteomes" id="UP000077177"/>
    </source>
</evidence>
<keyword evidence="3 6" id="KW-0812">Transmembrane</keyword>
<dbReference type="Gene3D" id="1.10.357.140">
    <property type="entry name" value="UbiA prenyltransferase"/>
    <property type="match status" value="1"/>
</dbReference>
<keyword evidence="5 6" id="KW-0472">Membrane</keyword>
<dbReference type="STRING" id="1492898.SY85_23870"/>
<dbReference type="InterPro" id="IPR050475">
    <property type="entry name" value="Prenyltransferase_related"/>
</dbReference>
<evidence type="ECO:0000256" key="3">
    <source>
        <dbReference type="ARBA" id="ARBA00022692"/>
    </source>
</evidence>
<dbReference type="GO" id="GO:0016020">
    <property type="term" value="C:membrane"/>
    <property type="evidence" value="ECO:0007669"/>
    <property type="project" value="UniProtKB-SubCell"/>
</dbReference>
<keyword evidence="4 6" id="KW-1133">Transmembrane helix</keyword>
<accession>A0A172U164</accession>
<feature type="transmembrane region" description="Helical" evidence="6">
    <location>
        <begin position="222"/>
        <end position="255"/>
    </location>
</feature>
<evidence type="ECO:0000313" key="7">
    <source>
        <dbReference type="EMBL" id="ANE53060.1"/>
    </source>
</evidence>
<evidence type="ECO:0000256" key="1">
    <source>
        <dbReference type="ARBA" id="ARBA00004141"/>
    </source>
</evidence>
<dbReference type="GO" id="GO:0016765">
    <property type="term" value="F:transferase activity, transferring alkyl or aryl (other than methyl) groups"/>
    <property type="evidence" value="ECO:0007669"/>
    <property type="project" value="InterPro"/>
</dbReference>
<feature type="transmembrane region" description="Helical" evidence="6">
    <location>
        <begin position="293"/>
        <end position="317"/>
    </location>
</feature>
<gene>
    <name evidence="7" type="ORF">SY85_23870</name>
</gene>
<evidence type="ECO:0000256" key="6">
    <source>
        <dbReference type="SAM" id="Phobius"/>
    </source>
</evidence>